<evidence type="ECO:0000313" key="3">
    <source>
        <dbReference type="Proteomes" id="UP000799118"/>
    </source>
</evidence>
<sequence>MLGHMKKSLVLVAVATSAGLLPGVHSLSLSQGCESAVEGLLTSPDAACLNPSALLSFVLGSDAGSIPSTVNSWLTGICSTGSCTNDSISSVVTNVASACSSELSSLGISTYRRPRRYCILCKMSTLPFVKLLACKSESWTNSFAVLGTYPFLYQSATQPASCA</sequence>
<reference evidence="2" key="1">
    <citation type="journal article" date="2019" name="Environ. Microbiol.">
        <title>Fungal ecological strategies reflected in gene transcription - a case study of two litter decomposers.</title>
        <authorList>
            <person name="Barbi F."/>
            <person name="Kohler A."/>
            <person name="Barry K."/>
            <person name="Baskaran P."/>
            <person name="Daum C."/>
            <person name="Fauchery L."/>
            <person name="Ihrmark K."/>
            <person name="Kuo A."/>
            <person name="LaButti K."/>
            <person name="Lipzen A."/>
            <person name="Morin E."/>
            <person name="Grigoriev I.V."/>
            <person name="Henrissat B."/>
            <person name="Lindahl B."/>
            <person name="Martin F."/>
        </authorList>
    </citation>
    <scope>NUCLEOTIDE SEQUENCE</scope>
    <source>
        <strain evidence="2">JB14</strain>
    </source>
</reference>
<dbReference type="EMBL" id="ML769383">
    <property type="protein sequence ID" value="KAE9411340.1"/>
    <property type="molecule type" value="Genomic_DNA"/>
</dbReference>
<dbReference type="PANTHER" id="PTHR34862">
    <property type="entry name" value="SPARK DOMAIN-CONTAINING PROTEIN"/>
    <property type="match status" value="1"/>
</dbReference>
<proteinExistence type="predicted"/>
<dbReference type="AlphaFoldDB" id="A0A6A4INL8"/>
<evidence type="ECO:0000313" key="2">
    <source>
        <dbReference type="EMBL" id="KAE9411340.1"/>
    </source>
</evidence>
<dbReference type="PROSITE" id="PS51257">
    <property type="entry name" value="PROKAR_LIPOPROTEIN"/>
    <property type="match status" value="1"/>
</dbReference>
<keyword evidence="1" id="KW-0732">Signal</keyword>
<evidence type="ECO:0000256" key="1">
    <source>
        <dbReference type="SAM" id="SignalP"/>
    </source>
</evidence>
<keyword evidence="3" id="KW-1185">Reference proteome</keyword>
<dbReference type="OrthoDB" id="2536450at2759"/>
<accession>A0A6A4INL8</accession>
<dbReference type="Proteomes" id="UP000799118">
    <property type="component" value="Unassembled WGS sequence"/>
</dbReference>
<dbReference type="PANTHER" id="PTHR34862:SF1">
    <property type="entry name" value="SPARK DOMAIN-CONTAINING PROTEIN"/>
    <property type="match status" value="1"/>
</dbReference>
<feature type="signal peptide" evidence="1">
    <location>
        <begin position="1"/>
        <end position="26"/>
    </location>
</feature>
<gene>
    <name evidence="2" type="ORF">BT96DRAFT_8537</name>
</gene>
<organism evidence="2 3">
    <name type="scientific">Gymnopus androsaceus JB14</name>
    <dbReference type="NCBI Taxonomy" id="1447944"/>
    <lineage>
        <taxon>Eukaryota</taxon>
        <taxon>Fungi</taxon>
        <taxon>Dikarya</taxon>
        <taxon>Basidiomycota</taxon>
        <taxon>Agaricomycotina</taxon>
        <taxon>Agaricomycetes</taxon>
        <taxon>Agaricomycetidae</taxon>
        <taxon>Agaricales</taxon>
        <taxon>Marasmiineae</taxon>
        <taxon>Omphalotaceae</taxon>
        <taxon>Gymnopus</taxon>
    </lineage>
</organism>
<name>A0A6A4INL8_9AGAR</name>
<feature type="chain" id="PRO_5025470075" evidence="1">
    <location>
        <begin position="27"/>
        <end position="163"/>
    </location>
</feature>
<protein>
    <submittedName>
        <fullName evidence="2">Uncharacterized protein</fullName>
    </submittedName>
</protein>